<sequence length="133" mass="13931">MGIIDDVTSKVRGMSGGENSGLVKGIVEMLSNRETGGLGGIIQSFQQKGLGDIISSWIGKGPNAPISPNQVKEGLGNERMQQLATQAGTSTDETANKLSNILPEMVDKATPEGTVPEGGILDKGLEFIKSRFS</sequence>
<dbReference type="EMBL" id="CP001124">
    <property type="protein sequence ID" value="ACH40656.1"/>
    <property type="molecule type" value="Genomic_DNA"/>
</dbReference>
<dbReference type="Pfam" id="PF20159">
    <property type="entry name" value="YidB"/>
    <property type="match status" value="1"/>
</dbReference>
<evidence type="ECO:0000313" key="2">
    <source>
        <dbReference type="Proteomes" id="UP000008825"/>
    </source>
</evidence>
<proteinExistence type="predicted"/>
<evidence type="ECO:0008006" key="3">
    <source>
        <dbReference type="Google" id="ProtNLM"/>
    </source>
</evidence>
<reference evidence="1 2" key="2">
    <citation type="journal article" date="2010" name="BMC Genomics">
        <title>The genome of Geobacter bemidjiensis, exemplar for the subsurface clade of Geobacter species that predominate in Fe(III)-reducing subsurface environments.</title>
        <authorList>
            <person name="Aklujkar M."/>
            <person name="Young N.D."/>
            <person name="Holmes D."/>
            <person name="Chavan M."/>
            <person name="Risso C."/>
            <person name="Kiss H.E."/>
            <person name="Han C.S."/>
            <person name="Land M.L."/>
            <person name="Lovley D.R."/>
        </authorList>
    </citation>
    <scope>NUCLEOTIDE SEQUENCE [LARGE SCALE GENOMIC DNA]</scope>
    <source>
        <strain evidence="2">ATCC BAA-1014 / DSM 16622 / JCM 12645 / Bem</strain>
    </source>
</reference>
<dbReference type="InterPro" id="IPR027405">
    <property type="entry name" value="YidB-like"/>
</dbReference>
<gene>
    <name evidence="1" type="ordered locus">Gbem_3664</name>
</gene>
<dbReference type="Proteomes" id="UP000008825">
    <property type="component" value="Chromosome"/>
</dbReference>
<keyword evidence="2" id="KW-1185">Reference proteome</keyword>
<dbReference type="SUPFAM" id="SSF140804">
    <property type="entry name" value="YidB-like"/>
    <property type="match status" value="1"/>
</dbReference>
<reference evidence="1 2" key="1">
    <citation type="submission" date="2008-07" db="EMBL/GenBank/DDBJ databases">
        <title>Complete sequence of Geobacter bemidjiensis BEM.</title>
        <authorList>
            <consortium name="US DOE Joint Genome Institute"/>
            <person name="Lucas S."/>
            <person name="Copeland A."/>
            <person name="Lapidus A."/>
            <person name="Glavina del Rio T."/>
            <person name="Dalin E."/>
            <person name="Tice H."/>
            <person name="Bruce D."/>
            <person name="Goodwin L."/>
            <person name="Pitluck S."/>
            <person name="Kiss H."/>
            <person name="Brettin T."/>
            <person name="Detter J.C."/>
            <person name="Han C."/>
            <person name="Kuske C.R."/>
            <person name="Schmutz J."/>
            <person name="Larimer F."/>
            <person name="Land M."/>
            <person name="Hauser L."/>
            <person name="Kyrpides N."/>
            <person name="Lykidis A."/>
            <person name="Lovley D."/>
            <person name="Richardson P."/>
        </authorList>
    </citation>
    <scope>NUCLEOTIDE SEQUENCE [LARGE SCALE GENOMIC DNA]</scope>
    <source>
        <strain evidence="2">ATCC BAA-1014 / DSM 16622 / JCM 12645 / Bem</strain>
    </source>
</reference>
<dbReference type="AlphaFoldDB" id="B5EDM8"/>
<protein>
    <recommendedName>
        <fullName evidence="3">DUF937 domain-containing protein</fullName>
    </recommendedName>
</protein>
<accession>B5EDM8</accession>
<dbReference type="Gene3D" id="1.10.10.690">
    <property type="entry name" value="YidB-like"/>
    <property type="match status" value="1"/>
</dbReference>
<organism evidence="1 2">
    <name type="scientific">Citrifermentans bemidjiense (strain ATCC BAA-1014 / DSM 16622 / JCM 12645 / Bem)</name>
    <name type="common">Geobacter bemidjiensis</name>
    <dbReference type="NCBI Taxonomy" id="404380"/>
    <lineage>
        <taxon>Bacteria</taxon>
        <taxon>Pseudomonadati</taxon>
        <taxon>Thermodesulfobacteriota</taxon>
        <taxon>Desulfuromonadia</taxon>
        <taxon>Geobacterales</taxon>
        <taxon>Geobacteraceae</taxon>
        <taxon>Citrifermentans</taxon>
    </lineage>
</organism>
<name>B5EDM8_CITBB</name>
<dbReference type="OrthoDB" id="9795283at2"/>
<dbReference type="HOGENOM" id="CLU_084747_4_1_7"/>
<evidence type="ECO:0000313" key="1">
    <source>
        <dbReference type="EMBL" id="ACH40656.1"/>
    </source>
</evidence>
<dbReference type="InterPro" id="IPR045372">
    <property type="entry name" value="YidB"/>
</dbReference>
<dbReference type="eggNOG" id="COG3753">
    <property type="taxonomic scope" value="Bacteria"/>
</dbReference>
<dbReference type="KEGG" id="gbm:Gbem_3664"/>
<dbReference type="STRING" id="404380.Gbem_3664"/>